<comment type="caution">
    <text evidence="1">The sequence shown here is derived from an EMBL/GenBank/DDBJ whole genome shotgun (WGS) entry which is preliminary data.</text>
</comment>
<accession>A0ACC0A6V6</accession>
<name>A0ACC0A6V6_CATRO</name>
<gene>
    <name evidence="1" type="ORF">M9H77_32930</name>
</gene>
<dbReference type="Proteomes" id="UP001060085">
    <property type="component" value="Linkage Group LG07"/>
</dbReference>
<sequence>MTRRCSHCSHNGHNSRTCPNRGVKLFGVRLTDGSIRKSASMGNLTHYSNSSGSGSATPQNGHAAAHDSPGDTPDHPSAAAADGYASEDFVAGSSSSRERKKGVPWTEEEHRMFLLGLQKLGKGDWRGIARNYVISRTPTQVASHAQKYFIRQSNVSRRKRRSSLFDIIPDESVEAPVVSRDFFAVDPSQAETQSNNPFPVPSAMDEEVESVESPKSNESEALPPKPDDSSYSYPVVYPAYVAPFFPVAFPMWSGYNVEPPKQETHEVVKPRAVHSKSPINVDELVGMSKLSLAESNGDVQPPSLSLKLVEGSNRQSAFHANPPSGSSGINSSHSPIHAV</sequence>
<protein>
    <submittedName>
        <fullName evidence="1">Uncharacterized protein</fullName>
    </submittedName>
</protein>
<dbReference type="EMBL" id="CM044707">
    <property type="protein sequence ID" value="KAI5655743.1"/>
    <property type="molecule type" value="Genomic_DNA"/>
</dbReference>
<organism evidence="1 2">
    <name type="scientific">Catharanthus roseus</name>
    <name type="common">Madagascar periwinkle</name>
    <name type="synonym">Vinca rosea</name>
    <dbReference type="NCBI Taxonomy" id="4058"/>
    <lineage>
        <taxon>Eukaryota</taxon>
        <taxon>Viridiplantae</taxon>
        <taxon>Streptophyta</taxon>
        <taxon>Embryophyta</taxon>
        <taxon>Tracheophyta</taxon>
        <taxon>Spermatophyta</taxon>
        <taxon>Magnoliopsida</taxon>
        <taxon>eudicotyledons</taxon>
        <taxon>Gunneridae</taxon>
        <taxon>Pentapetalae</taxon>
        <taxon>asterids</taxon>
        <taxon>lamiids</taxon>
        <taxon>Gentianales</taxon>
        <taxon>Apocynaceae</taxon>
        <taxon>Rauvolfioideae</taxon>
        <taxon>Vinceae</taxon>
        <taxon>Catharanthinae</taxon>
        <taxon>Catharanthus</taxon>
    </lineage>
</organism>
<evidence type="ECO:0000313" key="1">
    <source>
        <dbReference type="EMBL" id="KAI5655743.1"/>
    </source>
</evidence>
<keyword evidence="2" id="KW-1185">Reference proteome</keyword>
<proteinExistence type="predicted"/>
<evidence type="ECO:0000313" key="2">
    <source>
        <dbReference type="Proteomes" id="UP001060085"/>
    </source>
</evidence>
<reference evidence="2" key="1">
    <citation type="journal article" date="2023" name="Nat. Plants">
        <title>Single-cell RNA sequencing provides a high-resolution roadmap for understanding the multicellular compartmentation of specialized metabolism.</title>
        <authorList>
            <person name="Sun S."/>
            <person name="Shen X."/>
            <person name="Li Y."/>
            <person name="Li Y."/>
            <person name="Wang S."/>
            <person name="Li R."/>
            <person name="Zhang H."/>
            <person name="Shen G."/>
            <person name="Guo B."/>
            <person name="Wei J."/>
            <person name="Xu J."/>
            <person name="St-Pierre B."/>
            <person name="Chen S."/>
            <person name="Sun C."/>
        </authorList>
    </citation>
    <scope>NUCLEOTIDE SEQUENCE [LARGE SCALE GENOMIC DNA]</scope>
</reference>